<sequence>MKTECVDNEDQLFMLDGDEILGPFCQLEYSSRYKRGTSQDSATNEVDVSLLNQAEGTEIIYISAPGGYKFRFKFNFEWELISAPEEAQFNSSEAHLPSQGDCGPQHFGPFLLSAFSDRLPDTESPENALEGITEFSASMSGFSNYFDSHFSEYCSALATRVPCQFFNNSESNELTAQMIFAKLEALVRFIISNCDDGFGHNWEAKLDQLKSQIGGEMPEIDPFSLNIIGGRPSLCDVCESDLDCGSFGEFFMTCSEETNRCVCADQWIDSNKNPHDGCESFRGEATKNPFQCETSNTSIQPQRTTTTTSTTSTTTTTSTRTTYESSETTARTEIVQANHVHEIINVSSKCPSNWLVTPMHADQSPWRSSLHAPENMCLFANLPTCSEPLFEHVLESHHCHNDRLLELFKSIVRQVAQVSVSGDFDRTCLYSIHEAPCHLLDFKEIRTTRNFVYQLVYVVKSWAIEKCGKMQLKSFLMPEILELITIVDGTAENVCPSLPIISSVNVQEFENMDFSNKPETIEQVQPIHHATPKAIADRFTTLKDGLCAAKSFGRLAPVVFKARAFAIRNPEIAFARFKTFAEEVGKVGKKTATLERKRRTCDYSIAGKMPCELLNFPTTEKACQLAQRAQSLFEHMKERCDEDWNLFFGNMMKELIEASENLDGSACSAQTDESALVSETRKLSKQFEKEHGYRFKEALAEAKAQLKSEREEARKFRLTKKEANNNARIEKLRKLASSKLEAAMLEVNKKQEKLEALKIAVAAAEVGNYALLERRRNSDRIEENEENEEMLLDVFYDYESEENEAESECALPDNLSFGAAEQRFETITDAYSGSSEIFSYGIITRVKRRFHATLEYIKDSLGNCSKQAVQVSCKDLDLIFNSTDIKSVIKAAANIVTVMERECAKSSFPEFYMTIRGRASKLIL</sequence>
<dbReference type="EMBL" id="FN653035">
    <property type="protein sequence ID" value="CBY09220.1"/>
    <property type="molecule type" value="Genomic_DNA"/>
</dbReference>
<accession>E4XC95</accession>
<evidence type="ECO:0000313" key="4">
    <source>
        <dbReference type="Proteomes" id="UP000001307"/>
    </source>
</evidence>
<dbReference type="OrthoDB" id="10473258at2759"/>
<keyword evidence="1" id="KW-0175">Coiled coil</keyword>
<protein>
    <submittedName>
        <fullName evidence="3">Uncharacterized protein</fullName>
    </submittedName>
</protein>
<name>E4XC95_OIKDI</name>
<evidence type="ECO:0000256" key="2">
    <source>
        <dbReference type="SAM" id="MobiDB-lite"/>
    </source>
</evidence>
<evidence type="ECO:0000313" key="3">
    <source>
        <dbReference type="EMBL" id="CBY09220.1"/>
    </source>
</evidence>
<proteinExistence type="predicted"/>
<feature type="compositionally biased region" description="Polar residues" evidence="2">
    <location>
        <begin position="292"/>
        <end position="302"/>
    </location>
</feature>
<feature type="compositionally biased region" description="Low complexity" evidence="2">
    <location>
        <begin position="303"/>
        <end position="329"/>
    </location>
</feature>
<gene>
    <name evidence="3" type="ORF">GSOID_T00007750001</name>
</gene>
<keyword evidence="4" id="KW-1185">Reference proteome</keyword>
<feature type="region of interest" description="Disordered" evidence="2">
    <location>
        <begin position="292"/>
        <end position="329"/>
    </location>
</feature>
<reference evidence="3" key="1">
    <citation type="journal article" date="2010" name="Science">
        <title>Plasticity of animal genome architecture unmasked by rapid evolution of a pelagic tunicate.</title>
        <authorList>
            <person name="Denoeud F."/>
            <person name="Henriet S."/>
            <person name="Mungpakdee S."/>
            <person name="Aury J.M."/>
            <person name="Da Silva C."/>
            <person name="Brinkmann H."/>
            <person name="Mikhaleva J."/>
            <person name="Olsen L.C."/>
            <person name="Jubin C."/>
            <person name="Canestro C."/>
            <person name="Bouquet J.M."/>
            <person name="Danks G."/>
            <person name="Poulain J."/>
            <person name="Campsteijn C."/>
            <person name="Adamski M."/>
            <person name="Cross I."/>
            <person name="Yadetie F."/>
            <person name="Muffato M."/>
            <person name="Louis A."/>
            <person name="Butcher S."/>
            <person name="Tsagkogeorga G."/>
            <person name="Konrad A."/>
            <person name="Singh S."/>
            <person name="Jensen M.F."/>
            <person name="Cong E.H."/>
            <person name="Eikeseth-Otteraa H."/>
            <person name="Noel B."/>
            <person name="Anthouard V."/>
            <person name="Porcel B.M."/>
            <person name="Kachouri-Lafond R."/>
            <person name="Nishino A."/>
            <person name="Ugolini M."/>
            <person name="Chourrout P."/>
            <person name="Nishida H."/>
            <person name="Aasland R."/>
            <person name="Huzurbazar S."/>
            <person name="Westhof E."/>
            <person name="Delsuc F."/>
            <person name="Lehrach H."/>
            <person name="Reinhardt R."/>
            <person name="Weissenbach J."/>
            <person name="Roy S.W."/>
            <person name="Artiguenave F."/>
            <person name="Postlethwait J.H."/>
            <person name="Manak J.R."/>
            <person name="Thompson E.M."/>
            <person name="Jaillon O."/>
            <person name="Du Pasquier L."/>
            <person name="Boudinot P."/>
            <person name="Liberles D.A."/>
            <person name="Volff J.N."/>
            <person name="Philippe H."/>
            <person name="Lenhard B."/>
            <person name="Roest Crollius H."/>
            <person name="Wincker P."/>
            <person name="Chourrout D."/>
        </authorList>
    </citation>
    <scope>NUCLEOTIDE SEQUENCE [LARGE SCALE GENOMIC DNA]</scope>
</reference>
<organism evidence="3">
    <name type="scientific">Oikopleura dioica</name>
    <name type="common">Tunicate</name>
    <dbReference type="NCBI Taxonomy" id="34765"/>
    <lineage>
        <taxon>Eukaryota</taxon>
        <taxon>Metazoa</taxon>
        <taxon>Chordata</taxon>
        <taxon>Tunicata</taxon>
        <taxon>Appendicularia</taxon>
        <taxon>Copelata</taxon>
        <taxon>Oikopleuridae</taxon>
        <taxon>Oikopleura</taxon>
    </lineage>
</organism>
<dbReference type="InParanoid" id="E4XC95"/>
<dbReference type="AlphaFoldDB" id="E4XC95"/>
<dbReference type="Proteomes" id="UP000001307">
    <property type="component" value="Unassembled WGS sequence"/>
</dbReference>
<evidence type="ECO:0000256" key="1">
    <source>
        <dbReference type="SAM" id="Coils"/>
    </source>
</evidence>
<feature type="coiled-coil region" evidence="1">
    <location>
        <begin position="696"/>
        <end position="760"/>
    </location>
</feature>